<gene>
    <name evidence="1" type="ORF">CDAR_120231</name>
</gene>
<dbReference type="EMBL" id="BPLQ01011719">
    <property type="protein sequence ID" value="GIY59816.1"/>
    <property type="molecule type" value="Genomic_DNA"/>
</dbReference>
<accession>A0AAV4UPK7</accession>
<protein>
    <submittedName>
        <fullName evidence="1">Uncharacterized protein</fullName>
    </submittedName>
</protein>
<organism evidence="1 2">
    <name type="scientific">Caerostris darwini</name>
    <dbReference type="NCBI Taxonomy" id="1538125"/>
    <lineage>
        <taxon>Eukaryota</taxon>
        <taxon>Metazoa</taxon>
        <taxon>Ecdysozoa</taxon>
        <taxon>Arthropoda</taxon>
        <taxon>Chelicerata</taxon>
        <taxon>Arachnida</taxon>
        <taxon>Araneae</taxon>
        <taxon>Araneomorphae</taxon>
        <taxon>Entelegynae</taxon>
        <taxon>Araneoidea</taxon>
        <taxon>Araneidae</taxon>
        <taxon>Caerostris</taxon>
    </lineage>
</organism>
<dbReference type="AlphaFoldDB" id="A0AAV4UPK7"/>
<keyword evidence="2" id="KW-1185">Reference proteome</keyword>
<comment type="caution">
    <text evidence="1">The sequence shown here is derived from an EMBL/GenBank/DDBJ whole genome shotgun (WGS) entry which is preliminary data.</text>
</comment>
<evidence type="ECO:0000313" key="1">
    <source>
        <dbReference type="EMBL" id="GIY59816.1"/>
    </source>
</evidence>
<name>A0AAV4UPK7_9ARAC</name>
<dbReference type="Proteomes" id="UP001054837">
    <property type="component" value="Unassembled WGS sequence"/>
</dbReference>
<sequence length="157" mass="17637">MASFPGFLRRKKLPFTSGRWFYGQKNGLVALMHKIKCAFSFSLDDYSLHEKKNLQIPPSIAFSTEPGTLSGWQIRQKPCTSDNHWKKQERGEGGIFPGKSCEGVVPENGSFSRISPSEALHLTSGRWFYGQKNGPMAICYSSMSKVSTIFTDVCRVF</sequence>
<reference evidence="1 2" key="1">
    <citation type="submission" date="2021-06" db="EMBL/GenBank/DDBJ databases">
        <title>Caerostris darwini draft genome.</title>
        <authorList>
            <person name="Kono N."/>
            <person name="Arakawa K."/>
        </authorList>
    </citation>
    <scope>NUCLEOTIDE SEQUENCE [LARGE SCALE GENOMIC DNA]</scope>
</reference>
<proteinExistence type="predicted"/>
<evidence type="ECO:0000313" key="2">
    <source>
        <dbReference type="Proteomes" id="UP001054837"/>
    </source>
</evidence>